<dbReference type="GO" id="GO:0006508">
    <property type="term" value="P:proteolysis"/>
    <property type="evidence" value="ECO:0007669"/>
    <property type="project" value="UniProtKB-KW"/>
</dbReference>
<dbReference type="Pfam" id="PF05577">
    <property type="entry name" value="Peptidase_S28"/>
    <property type="match status" value="1"/>
</dbReference>
<dbReference type="SUPFAM" id="SSF53474">
    <property type="entry name" value="alpha/beta-Hydrolases"/>
    <property type="match status" value="1"/>
</dbReference>
<protein>
    <submittedName>
        <fullName evidence="7">Thymus-specific serine protease-like</fullName>
    </submittedName>
</protein>
<dbReference type="RefSeq" id="XP_023935727.2">
    <property type="nucleotide sequence ID" value="XM_024079959.2"/>
</dbReference>
<keyword evidence="6" id="KW-1185">Reference proteome</keyword>
<proteinExistence type="inferred from homology"/>
<sequence>MLFKYCPLIFLFNRYVAGGIDMLFFNHGFNFLNDELNCTAVEKFNTSTRWIKQKIDNFNTKDGRVWKMRYFERLSFYKPNGPIYLFLGGEDEVCPLWAAKGIMYELAKETNGAMYVSEHRYYGKSIPLNGTDAEAFKYLSARQALADNANLLKTIKSKSQYKKSKVVVIGGSYPGNLAAWMRLLYPNLVDAALASSAPVLAKMDFYEYLEKVNDNYEQYGTKNCLATIRKIFKRYEKLMQSREGIEELKREENICEKCDMTLAENQHTFFMSKAYVFKNNSQNGRIEHIKNHCERLLNSSKTETTGENCTCYGLDAMNGLSVNDKNNTWNLPWTYQTCNEFGYFQTTSSYEQPFKNYIPLEFYIRICQKLFGPEFDEERVNKGVAEVNNLYGGLNPNVTNVVFSNGDLDPWSTLSILKDLTHNAPAVVIPRSSHCRDLLSNEPDDIEELRDARKYIKKIIKKWIGVTVW</sequence>
<organism evidence="6 7">
    <name type="scientific">Bicyclus anynana</name>
    <name type="common">Squinting bush brown butterfly</name>
    <dbReference type="NCBI Taxonomy" id="110368"/>
    <lineage>
        <taxon>Eukaryota</taxon>
        <taxon>Metazoa</taxon>
        <taxon>Ecdysozoa</taxon>
        <taxon>Arthropoda</taxon>
        <taxon>Hexapoda</taxon>
        <taxon>Insecta</taxon>
        <taxon>Pterygota</taxon>
        <taxon>Neoptera</taxon>
        <taxon>Endopterygota</taxon>
        <taxon>Lepidoptera</taxon>
        <taxon>Glossata</taxon>
        <taxon>Ditrysia</taxon>
        <taxon>Papilionoidea</taxon>
        <taxon>Nymphalidae</taxon>
        <taxon>Satyrinae</taxon>
        <taxon>Satyrini</taxon>
        <taxon>Mycalesina</taxon>
        <taxon>Bicyclus</taxon>
    </lineage>
</organism>
<accession>A0A6J1MS58</accession>
<evidence type="ECO:0000256" key="1">
    <source>
        <dbReference type="ARBA" id="ARBA00011079"/>
    </source>
</evidence>
<dbReference type="GO" id="GO:0008239">
    <property type="term" value="F:dipeptidyl-peptidase activity"/>
    <property type="evidence" value="ECO:0007669"/>
    <property type="project" value="TreeGrafter"/>
</dbReference>
<dbReference type="InterPro" id="IPR029058">
    <property type="entry name" value="AB_hydrolase_fold"/>
</dbReference>
<dbReference type="InterPro" id="IPR042269">
    <property type="entry name" value="Ser_carbopepase_S28_SKS"/>
</dbReference>
<dbReference type="PANTHER" id="PTHR11010">
    <property type="entry name" value="PROTEASE S28 PRO-X CARBOXYPEPTIDASE-RELATED"/>
    <property type="match status" value="1"/>
</dbReference>
<dbReference type="KEGG" id="bany:112044207"/>
<keyword evidence="3" id="KW-0732">Signal</keyword>
<gene>
    <name evidence="7" type="primary">LOC112044207</name>
</gene>
<keyword evidence="2" id="KW-0645">Protease</keyword>
<evidence type="ECO:0000313" key="6">
    <source>
        <dbReference type="Proteomes" id="UP001652582"/>
    </source>
</evidence>
<reference evidence="7" key="2">
    <citation type="submission" date="2025-08" db="UniProtKB">
        <authorList>
            <consortium name="RefSeq"/>
        </authorList>
    </citation>
    <scope>IDENTIFICATION</scope>
</reference>
<comment type="similarity">
    <text evidence="1">Belongs to the peptidase S28 family.</text>
</comment>
<dbReference type="Proteomes" id="UP001652582">
    <property type="component" value="Chromosome 1"/>
</dbReference>
<evidence type="ECO:0000256" key="5">
    <source>
        <dbReference type="ARBA" id="ARBA00023180"/>
    </source>
</evidence>
<evidence type="ECO:0000256" key="2">
    <source>
        <dbReference type="ARBA" id="ARBA00022670"/>
    </source>
</evidence>
<dbReference type="AlphaFoldDB" id="A0A6J1MS58"/>
<dbReference type="GO" id="GO:0070008">
    <property type="term" value="F:serine-type exopeptidase activity"/>
    <property type="evidence" value="ECO:0007669"/>
    <property type="project" value="InterPro"/>
</dbReference>
<dbReference type="Gene3D" id="3.40.50.1820">
    <property type="entry name" value="alpha/beta hydrolase"/>
    <property type="match status" value="1"/>
</dbReference>
<name>A0A6J1MS58_BICAN</name>
<dbReference type="PANTHER" id="PTHR11010:SF5">
    <property type="entry name" value="RE36938P-RELATED"/>
    <property type="match status" value="1"/>
</dbReference>
<dbReference type="GeneID" id="112044207"/>
<dbReference type="OrthoDB" id="1735038at2759"/>
<dbReference type="Gene3D" id="1.20.120.980">
    <property type="entry name" value="Serine carboxypeptidase S28, SKS domain"/>
    <property type="match status" value="1"/>
</dbReference>
<keyword evidence="4" id="KW-0378">Hydrolase</keyword>
<keyword evidence="5" id="KW-0325">Glycoprotein</keyword>
<evidence type="ECO:0000256" key="4">
    <source>
        <dbReference type="ARBA" id="ARBA00022801"/>
    </source>
</evidence>
<reference evidence="6" key="1">
    <citation type="submission" date="2025-05" db="UniProtKB">
        <authorList>
            <consortium name="RefSeq"/>
        </authorList>
    </citation>
    <scope>NUCLEOTIDE SEQUENCE [LARGE SCALE GENOMIC DNA]</scope>
</reference>
<evidence type="ECO:0000313" key="7">
    <source>
        <dbReference type="RefSeq" id="XP_023935727.2"/>
    </source>
</evidence>
<dbReference type="InterPro" id="IPR008758">
    <property type="entry name" value="Peptidase_S28"/>
</dbReference>
<evidence type="ECO:0000256" key="3">
    <source>
        <dbReference type="ARBA" id="ARBA00022729"/>
    </source>
</evidence>